<gene>
    <name evidence="1" type="ordered locus">Sph21_3773</name>
</gene>
<dbReference type="STRING" id="743722.Sph21_3773"/>
<proteinExistence type="predicted"/>
<name>F4C5Y0_SPHS2</name>
<evidence type="ECO:0000313" key="1">
    <source>
        <dbReference type="EMBL" id="ADZ80309.1"/>
    </source>
</evidence>
<organism evidence="1">
    <name type="scientific">Sphingobacterium sp. (strain 21)</name>
    <dbReference type="NCBI Taxonomy" id="743722"/>
    <lineage>
        <taxon>Bacteria</taxon>
        <taxon>Pseudomonadati</taxon>
        <taxon>Bacteroidota</taxon>
        <taxon>Sphingobacteriia</taxon>
        <taxon>Sphingobacteriales</taxon>
        <taxon>Sphingobacteriaceae</taxon>
        <taxon>Sphingobacterium</taxon>
    </lineage>
</organism>
<dbReference type="EMBL" id="CP002584">
    <property type="protein sequence ID" value="ADZ80309.1"/>
    <property type="molecule type" value="Genomic_DNA"/>
</dbReference>
<reference evidence="1" key="1">
    <citation type="submission" date="2011-03" db="EMBL/GenBank/DDBJ databases">
        <title>Complete sequence of Sphingobacterium sp. 21.</title>
        <authorList>
            <consortium name="US DOE Joint Genome Institute"/>
            <person name="Lucas S."/>
            <person name="Copeland A."/>
            <person name="Lapidus A."/>
            <person name="Cheng J.-F."/>
            <person name="Goodwin L."/>
            <person name="Pitluck S."/>
            <person name="Davenport K."/>
            <person name="Detter J.C."/>
            <person name="Han C."/>
            <person name="Tapia R."/>
            <person name="Land M."/>
            <person name="Hauser L."/>
            <person name="Kyrpides N."/>
            <person name="Ivanova N."/>
            <person name="Ovchinnikova G."/>
            <person name="Pagani I."/>
            <person name="Siebers A.K."/>
            <person name="Allgaier M."/>
            <person name="Thelen M.P."/>
            <person name="Hugenholtz P."/>
            <person name="Woyke T."/>
        </authorList>
    </citation>
    <scope>NUCLEOTIDE SEQUENCE</scope>
    <source>
        <strain evidence="1">21</strain>
    </source>
</reference>
<dbReference type="AlphaFoldDB" id="F4C5Y0"/>
<protein>
    <submittedName>
        <fullName evidence="1">Uncharacterized protein</fullName>
    </submittedName>
</protein>
<dbReference type="PATRIC" id="fig|743722.3.peg.4030"/>
<dbReference type="HOGENOM" id="CLU_1601645_0_0_10"/>
<accession>F4C5Y0</accession>
<dbReference type="KEGG" id="shg:Sph21_3773"/>
<sequence length="166" mass="19218">MSTILNKEESVQFLSKLGVPEGLIQVTAHGGGTLHEALFRLRPPHTIYASQDTIPYKQLAVLFEKGRHAIAYDLIMRRYIRFDLAFPDTVISCYKNVQNVLAEELTRLVAGGLPKTIFEKVSNLLGFKYTELLWVHYINFELIYLSDYKNWLDDLIMKIDMHLKEK</sequence>